<keyword evidence="3" id="KW-1185">Reference proteome</keyword>
<dbReference type="KEGG" id="marq:MARGE09_P0853"/>
<evidence type="ECO:0000313" key="2">
    <source>
        <dbReference type="EMBL" id="BCD96653.1"/>
    </source>
</evidence>
<dbReference type="PANTHER" id="PTHR37809">
    <property type="entry name" value="RIBOSOMAL PROTEIN S12 METHYLTHIOTRANSFERASE ACCESSORY FACTOR YCAO"/>
    <property type="match status" value="1"/>
</dbReference>
<dbReference type="AlphaFoldDB" id="A0AAN1WFH2"/>
<dbReference type="Gene3D" id="3.30.40.250">
    <property type="match status" value="1"/>
</dbReference>
<proteinExistence type="predicted"/>
<gene>
    <name evidence="2" type="ORF">MARGE09_P0853</name>
</gene>
<keyword evidence="2" id="KW-0689">Ribosomal protein</keyword>
<dbReference type="InterPro" id="IPR027624">
    <property type="entry name" value="TOMM_cyclo_SagD"/>
</dbReference>
<dbReference type="InterPro" id="IPR003776">
    <property type="entry name" value="YcaO-like_dom"/>
</dbReference>
<dbReference type="RefSeq" id="WP_236986142.1">
    <property type="nucleotide sequence ID" value="NZ_AP023086.1"/>
</dbReference>
<dbReference type="NCBIfam" id="TIGR00702">
    <property type="entry name" value="YcaO-type kinase domain"/>
    <property type="match status" value="1"/>
</dbReference>
<dbReference type="Proteomes" id="UP001320119">
    <property type="component" value="Chromosome"/>
</dbReference>
<dbReference type="GO" id="GO:0005840">
    <property type="term" value="C:ribosome"/>
    <property type="evidence" value="ECO:0007669"/>
    <property type="project" value="UniProtKB-KW"/>
</dbReference>
<evidence type="ECO:0000313" key="3">
    <source>
        <dbReference type="Proteomes" id="UP001320119"/>
    </source>
</evidence>
<protein>
    <submittedName>
        <fullName evidence="2">Ribosomal protein S12 methylthiotransferase accessory factor</fullName>
    </submittedName>
</protein>
<dbReference type="Pfam" id="PF02624">
    <property type="entry name" value="YcaO"/>
    <property type="match status" value="1"/>
</dbReference>
<dbReference type="PANTHER" id="PTHR37809:SF1">
    <property type="entry name" value="RIBOSOMAL PROTEIN S12 METHYLTHIOTRANSFERASE ACCESSORY FACTOR YCAO"/>
    <property type="match status" value="1"/>
</dbReference>
<feature type="domain" description="YcaO" evidence="1">
    <location>
        <begin position="319"/>
        <end position="685"/>
    </location>
</feature>
<evidence type="ECO:0000259" key="1">
    <source>
        <dbReference type="PROSITE" id="PS51664"/>
    </source>
</evidence>
<dbReference type="Gene3D" id="3.30.1330.230">
    <property type="match status" value="1"/>
</dbReference>
<sequence length="685" mass="76787">MKQKLFICAAPALYSIDNVGIILSTFKEDTMIEGALLPSIFSLVAKTPCSTEELLTQLNTQFSPAKIVAAVQQLIAKKLLSTEAEAPNNTEHELTKNRLKKLFNQPIGPLTLSSTFFEHIVFQSTEDNITHINISDKQILITPATGLCASCISARILSHRPLLKFAAENKKSAQLINRHTTGLPQEQLNKLLQKFEGALDPHLFWDIDLTNNTASSYAVQPKGGCNTCNTSNTVTSYFHKDIETLKTTRTQGFRVRTLEETYQNLLPLVHPVVGIISKLAPYRSLENELVCNYSSGRNLAFSSTNRFWLNNHLRSSSGGKGKTALQAKVGALCEGVERYSMVHQGQQPAITAPYKPEDDAFIHPHTCLNFSPAQYQNKDAINSAVKSFHQLIPQPFDESTLHHWSKAYSLTKDKPCFILSEIAYAQYSDKNEDTFFAYPDSNGCAAGNTHLEAILQGTLELIERDAAAIWWYNRCERPHIDIDSIGNSYINEVRDYYNGLNRAFHILDITTDLETPCFVAVSYNKKTQTEILYAFGCHVDPNIAIERCVIELNQLLPVALTARSSNSDQTLYAWMDTQTINDHPHLNTNQPTALNFKTTHPNKIEVLEEAIQTLTGRLAEQSIELIAFDLTEKDTQLPVVRMLAPGLRHFWRRTGPGRLFDVPVKLGWVDSVLTEEQLNPHSITI</sequence>
<name>A0AAN1WFH2_9GAMM</name>
<dbReference type="NCBIfam" id="TIGR03604">
    <property type="entry name" value="TOMM_cyclo_SagD"/>
    <property type="match status" value="1"/>
</dbReference>
<dbReference type="Gene3D" id="3.30.160.660">
    <property type="match status" value="1"/>
</dbReference>
<organism evidence="2 3">
    <name type="scientific">Marinagarivorans cellulosilyticus</name>
    <dbReference type="NCBI Taxonomy" id="2721545"/>
    <lineage>
        <taxon>Bacteria</taxon>
        <taxon>Pseudomonadati</taxon>
        <taxon>Pseudomonadota</taxon>
        <taxon>Gammaproteobacteria</taxon>
        <taxon>Cellvibrionales</taxon>
        <taxon>Cellvibrionaceae</taxon>
        <taxon>Marinagarivorans</taxon>
    </lineage>
</organism>
<accession>A0AAN1WFH2</accession>
<keyword evidence="2" id="KW-0687">Ribonucleoprotein</keyword>
<reference evidence="2 3" key="1">
    <citation type="journal article" date="2022" name="IScience">
        <title>An ultrasensitive nanofiber-based assay for enzymatic hydrolysis and deep-sea microbial degradation of cellulose.</title>
        <authorList>
            <person name="Tsudome M."/>
            <person name="Tachioka M."/>
            <person name="Miyazaki M."/>
            <person name="Uchimura K."/>
            <person name="Tsuda M."/>
            <person name="Takaki Y."/>
            <person name="Deguchi S."/>
        </authorList>
    </citation>
    <scope>NUCLEOTIDE SEQUENCE [LARGE SCALE GENOMIC DNA]</scope>
    <source>
        <strain evidence="2 3">GE09</strain>
    </source>
</reference>
<dbReference type="PROSITE" id="PS51664">
    <property type="entry name" value="YCAO"/>
    <property type="match status" value="1"/>
</dbReference>
<dbReference type="EMBL" id="AP023086">
    <property type="protein sequence ID" value="BCD96653.1"/>
    <property type="molecule type" value="Genomic_DNA"/>
</dbReference>